<dbReference type="Pfam" id="PF00025">
    <property type="entry name" value="Arf"/>
    <property type="match status" value="1"/>
</dbReference>
<dbReference type="Proteomes" id="UP000777482">
    <property type="component" value="Unassembled WGS sequence"/>
</dbReference>
<evidence type="ECO:0000256" key="4">
    <source>
        <dbReference type="SAM" id="MobiDB-lite"/>
    </source>
</evidence>
<dbReference type="GO" id="GO:0003924">
    <property type="term" value="F:GTPase activity"/>
    <property type="evidence" value="ECO:0007669"/>
    <property type="project" value="InterPro"/>
</dbReference>
<reference evidence="5 6" key="1">
    <citation type="submission" date="2020-11" db="EMBL/GenBank/DDBJ databases">
        <title>Kefir isolates.</title>
        <authorList>
            <person name="Marcisauskas S."/>
            <person name="Kim Y."/>
            <person name="Blasche S."/>
        </authorList>
    </citation>
    <scope>NUCLEOTIDE SEQUENCE [LARGE SCALE GENOMIC DNA]</scope>
    <source>
        <strain evidence="5 6">KR</strain>
    </source>
</reference>
<proteinExistence type="predicted"/>
<evidence type="ECO:0000256" key="1">
    <source>
        <dbReference type="ARBA" id="ARBA00022741"/>
    </source>
</evidence>
<dbReference type="OrthoDB" id="2011769at2759"/>
<name>A0A9P7B612_RHOMI</name>
<evidence type="ECO:0000313" key="6">
    <source>
        <dbReference type="Proteomes" id="UP000777482"/>
    </source>
</evidence>
<dbReference type="InterPro" id="IPR027417">
    <property type="entry name" value="P-loop_NTPase"/>
</dbReference>
<feature type="region of interest" description="Disordered" evidence="4">
    <location>
        <begin position="1"/>
        <end position="23"/>
    </location>
</feature>
<dbReference type="Gene3D" id="3.40.50.300">
    <property type="entry name" value="P-loop containing nucleotide triphosphate hydrolases"/>
    <property type="match status" value="2"/>
</dbReference>
<sequence>MNFLADQSTPQELVRTPTPGSTRTRCTAAAYFRRPAESHIERSGAELTTTPPRSTIDVVIDLIDRSLDVACIGLQNAGKSSLVTVLTDNHFTEEMIPTVTFQTAQAELHALLDKPELRGIPLLVLANKNDLPDHATVDEVIKALALSTITNREVSCYSISAKSSRNIDITLAWLMKRA</sequence>
<dbReference type="GO" id="GO:0098852">
    <property type="term" value="C:lytic vacuole membrane"/>
    <property type="evidence" value="ECO:0007669"/>
    <property type="project" value="TreeGrafter"/>
</dbReference>
<feature type="binding site" evidence="3">
    <location>
        <begin position="127"/>
        <end position="130"/>
    </location>
    <ligand>
        <name>GTP</name>
        <dbReference type="ChEBI" id="CHEBI:37565"/>
    </ligand>
</feature>
<feature type="compositionally biased region" description="Polar residues" evidence="4">
    <location>
        <begin position="1"/>
        <end position="11"/>
    </location>
</feature>
<evidence type="ECO:0000256" key="2">
    <source>
        <dbReference type="ARBA" id="ARBA00023134"/>
    </source>
</evidence>
<dbReference type="InterPro" id="IPR006689">
    <property type="entry name" value="Small_GTPase_ARF/SAR"/>
</dbReference>
<accession>A0A9P7B612</accession>
<comment type="caution">
    <text evidence="5">The sequence shown here is derived from an EMBL/GenBank/DDBJ whole genome shotgun (WGS) entry which is preliminary data.</text>
</comment>
<evidence type="ECO:0000256" key="3">
    <source>
        <dbReference type="PIRSR" id="PIRSR606689-1"/>
    </source>
</evidence>
<evidence type="ECO:0000313" key="5">
    <source>
        <dbReference type="EMBL" id="KAG0660026.1"/>
    </source>
</evidence>
<dbReference type="AlphaFoldDB" id="A0A9P7B612"/>
<protein>
    <submittedName>
        <fullName evidence="5">Uncharacterized protein</fullName>
    </submittedName>
</protein>
<dbReference type="GO" id="GO:0005525">
    <property type="term" value="F:GTP binding"/>
    <property type="evidence" value="ECO:0007669"/>
    <property type="project" value="UniProtKB-KW"/>
</dbReference>
<dbReference type="PANTHER" id="PTHR45732:SF7">
    <property type="entry name" value="ADP-RIBOSYLATION FACTOR-LIKE PROTEIN 8"/>
    <property type="match status" value="1"/>
</dbReference>
<dbReference type="SUPFAM" id="SSF52540">
    <property type="entry name" value="P-loop containing nucleoside triphosphate hydrolases"/>
    <property type="match status" value="1"/>
</dbReference>
<keyword evidence="6" id="KW-1185">Reference proteome</keyword>
<organism evidence="5 6">
    <name type="scientific">Rhodotorula mucilaginosa</name>
    <name type="common">Yeast</name>
    <name type="synonym">Rhodotorula rubra</name>
    <dbReference type="NCBI Taxonomy" id="5537"/>
    <lineage>
        <taxon>Eukaryota</taxon>
        <taxon>Fungi</taxon>
        <taxon>Dikarya</taxon>
        <taxon>Basidiomycota</taxon>
        <taxon>Pucciniomycotina</taxon>
        <taxon>Microbotryomycetes</taxon>
        <taxon>Sporidiobolales</taxon>
        <taxon>Sporidiobolaceae</taxon>
        <taxon>Rhodotorula</taxon>
    </lineage>
</organism>
<dbReference type="PANTHER" id="PTHR45732">
    <property type="entry name" value="ADP-RIBOSYLATION FACTOR-LIKE PROTEIN 8"/>
    <property type="match status" value="1"/>
</dbReference>
<gene>
    <name evidence="5" type="ORF">C6P46_004831</name>
</gene>
<keyword evidence="1 3" id="KW-0547">Nucleotide-binding</keyword>
<dbReference type="EMBL" id="PUHQ01000048">
    <property type="protein sequence ID" value="KAG0660026.1"/>
    <property type="molecule type" value="Genomic_DNA"/>
</dbReference>
<keyword evidence="2 3" id="KW-0342">GTP-binding</keyword>